<name>A0A022RCT6_ERYGU</name>
<accession>A0A022RCT6</accession>
<comment type="similarity">
    <text evidence="1 4">Belongs to the UDP-glycosyltransferase family.</text>
</comment>
<keyword evidence="3 4" id="KW-0808">Transferase</keyword>
<dbReference type="InterPro" id="IPR002213">
    <property type="entry name" value="UDP_glucos_trans"/>
</dbReference>
<dbReference type="FunFam" id="3.40.50.2000:FF:000060">
    <property type="entry name" value="Glycosyltransferase"/>
    <property type="match status" value="1"/>
</dbReference>
<dbReference type="PROSITE" id="PS00375">
    <property type="entry name" value="UDPGT"/>
    <property type="match status" value="1"/>
</dbReference>
<dbReference type="GO" id="GO:0035251">
    <property type="term" value="F:UDP-glucosyltransferase activity"/>
    <property type="evidence" value="ECO:0000318"/>
    <property type="project" value="GO_Central"/>
</dbReference>
<dbReference type="Pfam" id="PF00201">
    <property type="entry name" value="UDPGT"/>
    <property type="match status" value="1"/>
</dbReference>
<dbReference type="PANTHER" id="PTHR48047:SF197">
    <property type="entry name" value="SCOPOLETIN GLUCOSYLTRANSFERASE-LIKE"/>
    <property type="match status" value="1"/>
</dbReference>
<dbReference type="Proteomes" id="UP000030748">
    <property type="component" value="Unassembled WGS sequence"/>
</dbReference>
<evidence type="ECO:0000313" key="5">
    <source>
        <dbReference type="EMBL" id="EYU37503.1"/>
    </source>
</evidence>
<gene>
    <name evidence="5" type="ORF">MIMGU_mgv1a023076mg</name>
</gene>
<dbReference type="InterPro" id="IPR035595">
    <property type="entry name" value="UDP_glycos_trans_CS"/>
</dbReference>
<protein>
    <submittedName>
        <fullName evidence="5">Uncharacterized protein</fullName>
    </submittedName>
</protein>
<keyword evidence="6" id="KW-1185">Reference proteome</keyword>
<organism evidence="5 6">
    <name type="scientific">Erythranthe guttata</name>
    <name type="common">Yellow monkey flower</name>
    <name type="synonym">Mimulus guttatus</name>
    <dbReference type="NCBI Taxonomy" id="4155"/>
    <lineage>
        <taxon>Eukaryota</taxon>
        <taxon>Viridiplantae</taxon>
        <taxon>Streptophyta</taxon>
        <taxon>Embryophyta</taxon>
        <taxon>Tracheophyta</taxon>
        <taxon>Spermatophyta</taxon>
        <taxon>Magnoliopsida</taxon>
        <taxon>eudicotyledons</taxon>
        <taxon>Gunneridae</taxon>
        <taxon>Pentapetalae</taxon>
        <taxon>asterids</taxon>
        <taxon>lamiids</taxon>
        <taxon>Lamiales</taxon>
        <taxon>Phrymaceae</taxon>
        <taxon>Erythranthe</taxon>
    </lineage>
</organism>
<dbReference type="CDD" id="cd03784">
    <property type="entry name" value="GT1_Gtf-like"/>
    <property type="match status" value="1"/>
</dbReference>
<evidence type="ECO:0000256" key="4">
    <source>
        <dbReference type="RuleBase" id="RU003718"/>
    </source>
</evidence>
<dbReference type="eggNOG" id="KOG1192">
    <property type="taxonomic scope" value="Eukaryota"/>
</dbReference>
<dbReference type="AlphaFoldDB" id="A0A022RCT6"/>
<evidence type="ECO:0000256" key="2">
    <source>
        <dbReference type="ARBA" id="ARBA00022676"/>
    </source>
</evidence>
<keyword evidence="2 4" id="KW-0328">Glycosyltransferase</keyword>
<dbReference type="Gene3D" id="3.40.50.2000">
    <property type="entry name" value="Glycogen Phosphorylase B"/>
    <property type="match status" value="2"/>
</dbReference>
<dbReference type="PANTHER" id="PTHR48047">
    <property type="entry name" value="GLYCOSYLTRANSFERASE"/>
    <property type="match status" value="1"/>
</dbReference>
<evidence type="ECO:0000256" key="1">
    <source>
        <dbReference type="ARBA" id="ARBA00009995"/>
    </source>
</evidence>
<proteinExistence type="inferred from homology"/>
<dbReference type="SUPFAM" id="SSF53756">
    <property type="entry name" value="UDP-Glycosyltransferase/glycogen phosphorylase"/>
    <property type="match status" value="1"/>
</dbReference>
<dbReference type="EMBL" id="KI630517">
    <property type="protein sequence ID" value="EYU37503.1"/>
    <property type="molecule type" value="Genomic_DNA"/>
</dbReference>
<sequence>MEWGAPGEIHLIPGLPIETNITYHDLARRRNHPPRAAAADGGGPPQPGDLPPWVPLVEGSIALMFNTCEYLEHTFITYLANQMGPAGFQIRQPNKNQSNYNEDQILQWLDNKPKKSVLYVAFGSEVSPTNQEILQLACALEEMAYSFIWVVLNGTSIIRNILDDLDKKIDDRCFIVRGWAPQLLILSHPSTGGFLSHCGWNSTMEAVGCGVRILAWPIRGDQIYNAKLVANHLRIGYMALPSCTNEMTKDDLISGIDKLMTDEDVRKRAEVIRAKLSVGFPSSSMFAIDAFIDVIQQNQN</sequence>
<evidence type="ECO:0000256" key="3">
    <source>
        <dbReference type="ARBA" id="ARBA00022679"/>
    </source>
</evidence>
<evidence type="ECO:0000313" key="6">
    <source>
        <dbReference type="Proteomes" id="UP000030748"/>
    </source>
</evidence>
<reference evidence="5 6" key="1">
    <citation type="journal article" date="2013" name="Proc. Natl. Acad. Sci. U.S.A.">
        <title>Fine-scale variation in meiotic recombination in Mimulus inferred from population shotgun sequencing.</title>
        <authorList>
            <person name="Hellsten U."/>
            <person name="Wright K.M."/>
            <person name="Jenkins J."/>
            <person name="Shu S."/>
            <person name="Yuan Y."/>
            <person name="Wessler S.R."/>
            <person name="Schmutz J."/>
            <person name="Willis J.H."/>
            <person name="Rokhsar D.S."/>
        </authorList>
    </citation>
    <scope>NUCLEOTIDE SEQUENCE [LARGE SCALE GENOMIC DNA]</scope>
    <source>
        <strain evidence="6">cv. DUN x IM62</strain>
    </source>
</reference>
<dbReference type="GO" id="GO:0016138">
    <property type="term" value="P:glycoside biosynthetic process"/>
    <property type="evidence" value="ECO:0007669"/>
    <property type="project" value="UniProtKB-ARBA"/>
</dbReference>